<evidence type="ECO:0000256" key="1">
    <source>
        <dbReference type="ARBA" id="ARBA00004162"/>
    </source>
</evidence>
<evidence type="ECO:0000313" key="10">
    <source>
        <dbReference type="Proteomes" id="UP000564536"/>
    </source>
</evidence>
<protein>
    <submittedName>
        <fullName evidence="9">Type VII secretion protein EssA</fullName>
    </submittedName>
</protein>
<feature type="signal peptide" evidence="8">
    <location>
        <begin position="1"/>
        <end position="22"/>
    </location>
</feature>
<organism evidence="9 10">
    <name type="scientific">Listeria weihenstephanensis</name>
    <dbReference type="NCBI Taxonomy" id="1006155"/>
    <lineage>
        <taxon>Bacteria</taxon>
        <taxon>Bacillati</taxon>
        <taxon>Bacillota</taxon>
        <taxon>Bacilli</taxon>
        <taxon>Bacillales</taxon>
        <taxon>Listeriaceae</taxon>
        <taxon>Listeria</taxon>
    </lineage>
</organism>
<keyword evidence="5 7" id="KW-1133">Transmembrane helix</keyword>
<comment type="similarity">
    <text evidence="2">Belongs to the EssA family.</text>
</comment>
<proteinExistence type="inferred from homology"/>
<dbReference type="AlphaFoldDB" id="A0A841ZAD2"/>
<sequence>MRKYSVLCILALSLFLSLPATAVSDNNEGSLQLDASRMENANKSGETKDDLYIKYNIELFNNNGNAKAEQNSQAQSATDSAVQQELFLAQSSAASSGIDLKLLFTAEQTSTKAEVAAEPFDTAYLMYGIILIAIVGLLIIITRATIKEIRTTKTK</sequence>
<comment type="subcellular location">
    <subcellularLocation>
        <location evidence="1">Cell membrane</location>
        <topology evidence="1">Single-pass membrane protein</topology>
    </subcellularLocation>
</comment>
<gene>
    <name evidence="9" type="primary">essA</name>
    <name evidence="9" type="ORF">HB943_16065</name>
</gene>
<evidence type="ECO:0000256" key="5">
    <source>
        <dbReference type="ARBA" id="ARBA00022989"/>
    </source>
</evidence>
<dbReference type="InterPro" id="IPR018920">
    <property type="entry name" value="EssA/YueC"/>
</dbReference>
<name>A0A841ZAD2_9LIST</name>
<evidence type="ECO:0000256" key="4">
    <source>
        <dbReference type="ARBA" id="ARBA00022692"/>
    </source>
</evidence>
<dbReference type="Proteomes" id="UP000564536">
    <property type="component" value="Unassembled WGS sequence"/>
</dbReference>
<feature type="transmembrane region" description="Helical" evidence="7">
    <location>
        <begin position="124"/>
        <end position="146"/>
    </location>
</feature>
<dbReference type="RefSeq" id="WP_185427618.1">
    <property type="nucleotide sequence ID" value="NZ_JAARRL010000044.1"/>
</dbReference>
<accession>A0A841ZAD2</accession>
<keyword evidence="8" id="KW-0732">Signal</keyword>
<dbReference type="EMBL" id="JAARRL010000044">
    <property type="protein sequence ID" value="MBC1502118.1"/>
    <property type="molecule type" value="Genomic_DNA"/>
</dbReference>
<dbReference type="InterPro" id="IPR034026">
    <property type="entry name" value="EssA"/>
</dbReference>
<evidence type="ECO:0000256" key="6">
    <source>
        <dbReference type="ARBA" id="ARBA00023136"/>
    </source>
</evidence>
<evidence type="ECO:0000313" key="9">
    <source>
        <dbReference type="EMBL" id="MBC1502118.1"/>
    </source>
</evidence>
<feature type="chain" id="PRO_5032872040" evidence="8">
    <location>
        <begin position="23"/>
        <end position="155"/>
    </location>
</feature>
<evidence type="ECO:0000256" key="3">
    <source>
        <dbReference type="ARBA" id="ARBA00022475"/>
    </source>
</evidence>
<evidence type="ECO:0000256" key="2">
    <source>
        <dbReference type="ARBA" id="ARBA00008570"/>
    </source>
</evidence>
<dbReference type="GO" id="GO:0005886">
    <property type="term" value="C:plasma membrane"/>
    <property type="evidence" value="ECO:0007669"/>
    <property type="project" value="UniProtKB-SubCell"/>
</dbReference>
<keyword evidence="3" id="KW-1003">Cell membrane</keyword>
<keyword evidence="6 7" id="KW-0472">Membrane</keyword>
<keyword evidence="4 7" id="KW-0812">Transmembrane</keyword>
<evidence type="ECO:0000256" key="8">
    <source>
        <dbReference type="SAM" id="SignalP"/>
    </source>
</evidence>
<dbReference type="NCBIfam" id="TIGR03927">
    <property type="entry name" value="T7SS_EssA_Firm"/>
    <property type="match status" value="1"/>
</dbReference>
<comment type="caution">
    <text evidence="9">The sequence shown here is derived from an EMBL/GenBank/DDBJ whole genome shotgun (WGS) entry which is preliminary data.</text>
</comment>
<dbReference type="Pfam" id="PF10661">
    <property type="entry name" value="EssA"/>
    <property type="match status" value="1"/>
</dbReference>
<evidence type="ECO:0000256" key="7">
    <source>
        <dbReference type="SAM" id="Phobius"/>
    </source>
</evidence>
<reference evidence="9 10" key="1">
    <citation type="submission" date="2020-03" db="EMBL/GenBank/DDBJ databases">
        <title>Soil Listeria distribution.</title>
        <authorList>
            <person name="Liao J."/>
            <person name="Wiedmann M."/>
        </authorList>
    </citation>
    <scope>NUCLEOTIDE SEQUENCE [LARGE SCALE GENOMIC DNA]</scope>
    <source>
        <strain evidence="9 10">FSL L7-1523</strain>
    </source>
</reference>